<gene>
    <name evidence="3" type="ORF">LSTR_LSTR011677</name>
</gene>
<keyword evidence="1" id="KW-0812">Transmembrane</keyword>
<dbReference type="PANTHER" id="PTHR21879:SF3">
    <property type="entry name" value="FI03378P"/>
    <property type="match status" value="1"/>
</dbReference>
<feature type="transmembrane region" description="Helical" evidence="1">
    <location>
        <begin position="132"/>
        <end position="151"/>
    </location>
</feature>
<evidence type="ECO:0000313" key="3">
    <source>
        <dbReference type="EMBL" id="RZF37400.1"/>
    </source>
</evidence>
<keyword evidence="1" id="KW-0472">Membrane</keyword>
<dbReference type="PANTHER" id="PTHR21879">
    <property type="entry name" value="FI03362P-RELATED-RELATED"/>
    <property type="match status" value="1"/>
</dbReference>
<comment type="caution">
    <text evidence="3">The sequence shown here is derived from an EMBL/GenBank/DDBJ whole genome shotgun (WGS) entry which is preliminary data.</text>
</comment>
<evidence type="ECO:0000256" key="1">
    <source>
        <dbReference type="SAM" id="Phobius"/>
    </source>
</evidence>
<dbReference type="Proteomes" id="UP000291343">
    <property type="component" value="Unassembled WGS sequence"/>
</dbReference>
<dbReference type="OrthoDB" id="7303967at2759"/>
<sequence>MTFLQPCFLVSFLVFSASLVTAASSSSEDSFVPRELKMVFDNCMARTSPGYCLQKKMLDFLDRALTKEQIPLAEGFTLAKTNDVNYTEAATARHSTGSIEEQIWNKLDRFFNTRSLSISLAEEGRGKKKKEHALYVVAMATALAVLIPLTLKGIALIAAKALLIAKVALVLAGLAALKHFTHHEESHRRVHIADDVHDAHSLAYGAYAPSHAV</sequence>
<evidence type="ECO:0000313" key="4">
    <source>
        <dbReference type="Proteomes" id="UP000291343"/>
    </source>
</evidence>
<evidence type="ECO:0008006" key="5">
    <source>
        <dbReference type="Google" id="ProtNLM"/>
    </source>
</evidence>
<dbReference type="InterPro" id="IPR012464">
    <property type="entry name" value="DUF1676"/>
</dbReference>
<keyword evidence="2" id="KW-0732">Signal</keyword>
<dbReference type="GO" id="GO:0016020">
    <property type="term" value="C:membrane"/>
    <property type="evidence" value="ECO:0007669"/>
    <property type="project" value="TreeGrafter"/>
</dbReference>
<dbReference type="InParanoid" id="A0A482WWF9"/>
<accession>A0A482WWF9</accession>
<proteinExistence type="predicted"/>
<keyword evidence="4" id="KW-1185">Reference proteome</keyword>
<evidence type="ECO:0000256" key="2">
    <source>
        <dbReference type="SAM" id="SignalP"/>
    </source>
</evidence>
<reference evidence="3 4" key="1">
    <citation type="journal article" date="2017" name="Gigascience">
        <title>Genome sequence of the small brown planthopper, Laodelphax striatellus.</title>
        <authorList>
            <person name="Zhu J."/>
            <person name="Jiang F."/>
            <person name="Wang X."/>
            <person name="Yang P."/>
            <person name="Bao Y."/>
            <person name="Zhao W."/>
            <person name="Wang W."/>
            <person name="Lu H."/>
            <person name="Wang Q."/>
            <person name="Cui N."/>
            <person name="Li J."/>
            <person name="Chen X."/>
            <person name="Luo L."/>
            <person name="Yu J."/>
            <person name="Kang L."/>
            <person name="Cui F."/>
        </authorList>
    </citation>
    <scope>NUCLEOTIDE SEQUENCE [LARGE SCALE GENOMIC DNA]</scope>
    <source>
        <strain evidence="3">Lst14</strain>
    </source>
</reference>
<dbReference type="Pfam" id="PF07898">
    <property type="entry name" value="DUF1676"/>
    <property type="match status" value="1"/>
</dbReference>
<protein>
    <recommendedName>
        <fullName evidence="5">Osiris 19</fullName>
    </recommendedName>
</protein>
<organism evidence="3 4">
    <name type="scientific">Laodelphax striatellus</name>
    <name type="common">Small brown planthopper</name>
    <name type="synonym">Delphax striatella</name>
    <dbReference type="NCBI Taxonomy" id="195883"/>
    <lineage>
        <taxon>Eukaryota</taxon>
        <taxon>Metazoa</taxon>
        <taxon>Ecdysozoa</taxon>
        <taxon>Arthropoda</taxon>
        <taxon>Hexapoda</taxon>
        <taxon>Insecta</taxon>
        <taxon>Pterygota</taxon>
        <taxon>Neoptera</taxon>
        <taxon>Paraneoptera</taxon>
        <taxon>Hemiptera</taxon>
        <taxon>Auchenorrhyncha</taxon>
        <taxon>Fulgoroidea</taxon>
        <taxon>Delphacidae</taxon>
        <taxon>Criomorphinae</taxon>
        <taxon>Laodelphax</taxon>
    </lineage>
</organism>
<dbReference type="AlphaFoldDB" id="A0A482WWF9"/>
<dbReference type="EMBL" id="QKKF02024553">
    <property type="protein sequence ID" value="RZF37400.1"/>
    <property type="molecule type" value="Genomic_DNA"/>
</dbReference>
<feature type="signal peptide" evidence="2">
    <location>
        <begin position="1"/>
        <end position="22"/>
    </location>
</feature>
<feature type="transmembrane region" description="Helical" evidence="1">
    <location>
        <begin position="163"/>
        <end position="181"/>
    </location>
</feature>
<keyword evidence="1" id="KW-1133">Transmembrane helix</keyword>
<name>A0A482WWF9_LAOST</name>
<feature type="chain" id="PRO_5019730764" description="Osiris 19" evidence="2">
    <location>
        <begin position="23"/>
        <end position="213"/>
    </location>
</feature>